<sequence length="116" mass="12818">MLRFCLHLFLLLPQFFLMFNISSAVLCTPTDSILLNCGASYNTSSSDGREWDTDTACILKASKTSSAQSELTPPVDQIPYCLFSLLNLPIQSPSPKLVRNFSAFTFTLQTTPMALT</sequence>
<keyword evidence="3" id="KW-1185">Reference proteome</keyword>
<evidence type="ECO:0000313" key="3">
    <source>
        <dbReference type="Proteomes" id="UP001237642"/>
    </source>
</evidence>
<gene>
    <name evidence="2" type="ORF">POM88_039680</name>
</gene>
<organism evidence="2 3">
    <name type="scientific">Heracleum sosnowskyi</name>
    <dbReference type="NCBI Taxonomy" id="360622"/>
    <lineage>
        <taxon>Eukaryota</taxon>
        <taxon>Viridiplantae</taxon>
        <taxon>Streptophyta</taxon>
        <taxon>Embryophyta</taxon>
        <taxon>Tracheophyta</taxon>
        <taxon>Spermatophyta</taxon>
        <taxon>Magnoliopsida</taxon>
        <taxon>eudicotyledons</taxon>
        <taxon>Gunneridae</taxon>
        <taxon>Pentapetalae</taxon>
        <taxon>asterids</taxon>
        <taxon>campanulids</taxon>
        <taxon>Apiales</taxon>
        <taxon>Apiaceae</taxon>
        <taxon>Apioideae</taxon>
        <taxon>apioid superclade</taxon>
        <taxon>Tordylieae</taxon>
        <taxon>Tordyliinae</taxon>
        <taxon>Heracleum</taxon>
    </lineage>
</organism>
<feature type="chain" id="PRO_5041999110" evidence="1">
    <location>
        <begin position="25"/>
        <end position="116"/>
    </location>
</feature>
<evidence type="ECO:0000256" key="1">
    <source>
        <dbReference type="SAM" id="SignalP"/>
    </source>
</evidence>
<dbReference type="Proteomes" id="UP001237642">
    <property type="component" value="Unassembled WGS sequence"/>
</dbReference>
<dbReference type="EMBL" id="JAUIZM010000009">
    <property type="protein sequence ID" value="KAK1364119.1"/>
    <property type="molecule type" value="Genomic_DNA"/>
</dbReference>
<reference evidence="2" key="2">
    <citation type="submission" date="2023-05" db="EMBL/GenBank/DDBJ databases">
        <authorList>
            <person name="Schelkunov M.I."/>
        </authorList>
    </citation>
    <scope>NUCLEOTIDE SEQUENCE</scope>
    <source>
        <strain evidence="2">Hsosn_3</strain>
        <tissue evidence="2">Leaf</tissue>
    </source>
</reference>
<keyword evidence="1" id="KW-0732">Signal</keyword>
<protein>
    <submittedName>
        <fullName evidence="2">Uncharacterized protein</fullName>
    </submittedName>
</protein>
<evidence type="ECO:0000313" key="2">
    <source>
        <dbReference type="EMBL" id="KAK1364119.1"/>
    </source>
</evidence>
<dbReference type="AlphaFoldDB" id="A0AAD8HBM9"/>
<reference evidence="2" key="1">
    <citation type="submission" date="2023-02" db="EMBL/GenBank/DDBJ databases">
        <title>Genome of toxic invasive species Heracleum sosnowskyi carries increased number of genes despite the absence of recent whole-genome duplications.</title>
        <authorList>
            <person name="Schelkunov M."/>
            <person name="Shtratnikova V."/>
            <person name="Makarenko M."/>
            <person name="Klepikova A."/>
            <person name="Omelchenko D."/>
            <person name="Novikova G."/>
            <person name="Obukhova E."/>
            <person name="Bogdanov V."/>
            <person name="Penin A."/>
            <person name="Logacheva M."/>
        </authorList>
    </citation>
    <scope>NUCLEOTIDE SEQUENCE</scope>
    <source>
        <strain evidence="2">Hsosn_3</strain>
        <tissue evidence="2">Leaf</tissue>
    </source>
</reference>
<comment type="caution">
    <text evidence="2">The sequence shown here is derived from an EMBL/GenBank/DDBJ whole genome shotgun (WGS) entry which is preliminary data.</text>
</comment>
<accession>A0AAD8HBM9</accession>
<proteinExistence type="predicted"/>
<name>A0AAD8HBM9_9APIA</name>
<feature type="signal peptide" evidence="1">
    <location>
        <begin position="1"/>
        <end position="24"/>
    </location>
</feature>